<dbReference type="InterPro" id="IPR026030">
    <property type="entry name" value="Pur-cyt_permease_Fcy2/21/22"/>
</dbReference>
<feature type="transmembrane region" description="Helical" evidence="8">
    <location>
        <begin position="350"/>
        <end position="369"/>
    </location>
</feature>
<evidence type="ECO:0000256" key="3">
    <source>
        <dbReference type="ARBA" id="ARBA00022448"/>
    </source>
</evidence>
<feature type="transmembrane region" description="Helical" evidence="8">
    <location>
        <begin position="38"/>
        <end position="55"/>
    </location>
</feature>
<feature type="transmembrane region" description="Helical" evidence="8">
    <location>
        <begin position="135"/>
        <end position="159"/>
    </location>
</feature>
<evidence type="ECO:0000256" key="4">
    <source>
        <dbReference type="ARBA" id="ARBA00022692"/>
    </source>
</evidence>
<dbReference type="PIRSF" id="PIRSF002744">
    <property type="entry name" value="Pur-cyt_permease"/>
    <property type="match status" value="1"/>
</dbReference>
<evidence type="ECO:0000256" key="6">
    <source>
        <dbReference type="ARBA" id="ARBA00023136"/>
    </source>
</evidence>
<dbReference type="Pfam" id="PF02133">
    <property type="entry name" value="Transp_cyt_pur"/>
    <property type="match status" value="1"/>
</dbReference>
<dbReference type="Proteomes" id="UP000449906">
    <property type="component" value="Unassembled WGS sequence"/>
</dbReference>
<dbReference type="EMBL" id="WBVM01000004">
    <property type="protein sequence ID" value="KAB2807832.1"/>
    <property type="molecule type" value="Genomic_DNA"/>
</dbReference>
<dbReference type="Gene3D" id="1.10.4160.10">
    <property type="entry name" value="Hydantoin permease"/>
    <property type="match status" value="1"/>
</dbReference>
<protein>
    <recommendedName>
        <fullName evidence="11">Cytosine permease</fullName>
    </recommendedName>
</protein>
<evidence type="ECO:0000256" key="2">
    <source>
        <dbReference type="ARBA" id="ARBA00008974"/>
    </source>
</evidence>
<keyword evidence="5 8" id="KW-1133">Transmembrane helix</keyword>
<reference evidence="9 10" key="1">
    <citation type="submission" date="2019-09" db="EMBL/GenBank/DDBJ databases">
        <title>Pimelobacter sp. isolated from Paulinella.</title>
        <authorList>
            <person name="Jeong S.E."/>
        </authorList>
    </citation>
    <scope>NUCLEOTIDE SEQUENCE [LARGE SCALE GENOMIC DNA]</scope>
    <source>
        <strain evidence="9 10">Pch-N</strain>
    </source>
</reference>
<evidence type="ECO:0000256" key="8">
    <source>
        <dbReference type="SAM" id="Phobius"/>
    </source>
</evidence>
<feature type="transmembrane region" description="Helical" evidence="8">
    <location>
        <begin position="316"/>
        <end position="338"/>
    </location>
</feature>
<feature type="transmembrane region" description="Helical" evidence="8">
    <location>
        <begin position="171"/>
        <end position="190"/>
    </location>
</feature>
<name>A0A7J5DS71_NOCSI</name>
<keyword evidence="3 7" id="KW-0813">Transport</keyword>
<dbReference type="InterPro" id="IPR001248">
    <property type="entry name" value="Pur-cyt_permease"/>
</dbReference>
<evidence type="ECO:0000313" key="10">
    <source>
        <dbReference type="Proteomes" id="UP000449906"/>
    </source>
</evidence>
<dbReference type="AlphaFoldDB" id="A0A7J5DS71"/>
<feature type="transmembrane region" description="Helical" evidence="8">
    <location>
        <begin position="202"/>
        <end position="220"/>
    </location>
</feature>
<dbReference type="GO" id="GO:0005886">
    <property type="term" value="C:plasma membrane"/>
    <property type="evidence" value="ECO:0007669"/>
    <property type="project" value="TreeGrafter"/>
</dbReference>
<dbReference type="PANTHER" id="PTHR31806:SF1">
    <property type="entry name" value="PURINE-CYTOSINE PERMEASE FCY2-RELATED"/>
    <property type="match status" value="1"/>
</dbReference>
<keyword evidence="6 7" id="KW-0472">Membrane</keyword>
<comment type="caution">
    <text evidence="9">The sequence shown here is derived from an EMBL/GenBank/DDBJ whole genome shotgun (WGS) entry which is preliminary data.</text>
</comment>
<comment type="similarity">
    <text evidence="2 7">Belongs to the purine-cytosine permease (2.A.39) family.</text>
</comment>
<evidence type="ECO:0000256" key="5">
    <source>
        <dbReference type="ARBA" id="ARBA00022989"/>
    </source>
</evidence>
<feature type="transmembrane region" description="Helical" evidence="8">
    <location>
        <begin position="390"/>
        <end position="408"/>
    </location>
</feature>
<keyword evidence="4 8" id="KW-0812">Transmembrane</keyword>
<comment type="subcellular location">
    <subcellularLocation>
        <location evidence="1">Membrane</location>
        <topology evidence="1">Multi-pass membrane protein</topology>
    </subcellularLocation>
</comment>
<sequence length="480" mass="49183">MNPSESPLRDRGRETIEWAGLEPIADDERHGTARQVGVLWFAAQLVPSAVFLGLLGPQLGLGFGASLAAIVLGNLLGALGPAILCVSGPKTGTPTLGQARGLFAGSTWLVGLLAALTSVSFIALGAVFGGQALRAAFGLPLGAGILLVFLVEAAVSVLGYEVLHRFERWSAILGACGFLTVSIVVVAKGIDPAAIGGTGGGWGSFVLLAAITFGFAFGWAHNAPDYSRYLPATTSSVRLFGATYLGITLACIWMEALGLAAARYLEGSDAMAALYDLMGGSPGGALVMVAMFVGVAANAAVAQYSAGLQLMGVGVLLPRPLVTAGVALFAFALTIYLVSGELTDTFSNVLLLSTYWVGPFVGVWGVVWWRGRSVPAPTRLSSAEWRRRSLAGALALVLGYLAALPFSSTTAGAQLADSGSPLAVVCGSISRNVLDGADLAYPVGILAGALIYGLLLGGRRTAPSDGVRRPAHLEPTGEPA</sequence>
<dbReference type="PANTHER" id="PTHR31806">
    <property type="entry name" value="PURINE-CYTOSINE PERMEASE FCY2-RELATED"/>
    <property type="match status" value="1"/>
</dbReference>
<gene>
    <name evidence="9" type="ORF">F9L07_24395</name>
</gene>
<feature type="transmembrane region" description="Helical" evidence="8">
    <location>
        <begin position="61"/>
        <end position="86"/>
    </location>
</feature>
<dbReference type="RefSeq" id="WP_151582313.1">
    <property type="nucleotide sequence ID" value="NZ_WBVM01000004.1"/>
</dbReference>
<feature type="transmembrane region" description="Helical" evidence="8">
    <location>
        <begin position="285"/>
        <end position="304"/>
    </location>
</feature>
<evidence type="ECO:0008006" key="11">
    <source>
        <dbReference type="Google" id="ProtNLM"/>
    </source>
</evidence>
<feature type="transmembrane region" description="Helical" evidence="8">
    <location>
        <begin position="241"/>
        <end position="265"/>
    </location>
</feature>
<evidence type="ECO:0000313" key="9">
    <source>
        <dbReference type="EMBL" id="KAB2807832.1"/>
    </source>
</evidence>
<feature type="transmembrane region" description="Helical" evidence="8">
    <location>
        <begin position="107"/>
        <end position="129"/>
    </location>
</feature>
<evidence type="ECO:0000256" key="7">
    <source>
        <dbReference type="PIRNR" id="PIRNR002744"/>
    </source>
</evidence>
<accession>A0A7J5DS71</accession>
<proteinExistence type="inferred from homology"/>
<evidence type="ECO:0000256" key="1">
    <source>
        <dbReference type="ARBA" id="ARBA00004141"/>
    </source>
</evidence>
<feature type="transmembrane region" description="Helical" evidence="8">
    <location>
        <begin position="439"/>
        <end position="458"/>
    </location>
</feature>
<dbReference type="GO" id="GO:0022857">
    <property type="term" value="F:transmembrane transporter activity"/>
    <property type="evidence" value="ECO:0007669"/>
    <property type="project" value="InterPro"/>
</dbReference>
<organism evidence="9 10">
    <name type="scientific">Nocardioides simplex</name>
    <name type="common">Arthrobacter simplex</name>
    <dbReference type="NCBI Taxonomy" id="2045"/>
    <lineage>
        <taxon>Bacteria</taxon>
        <taxon>Bacillati</taxon>
        <taxon>Actinomycetota</taxon>
        <taxon>Actinomycetes</taxon>
        <taxon>Propionibacteriales</taxon>
        <taxon>Nocardioidaceae</taxon>
        <taxon>Pimelobacter</taxon>
    </lineage>
</organism>